<feature type="transmembrane region" description="Helical" evidence="7">
    <location>
        <begin position="7"/>
        <end position="26"/>
    </location>
</feature>
<dbReference type="InterPro" id="IPR010445">
    <property type="entry name" value="LapA_dom"/>
</dbReference>
<dbReference type="Pfam" id="PF06305">
    <property type="entry name" value="LapA_dom"/>
    <property type="match status" value="1"/>
</dbReference>
<keyword evidence="5" id="KW-0175">Coiled coil</keyword>
<keyword evidence="2 7" id="KW-0812">Transmembrane</keyword>
<evidence type="ECO:0000259" key="8">
    <source>
        <dbReference type="Pfam" id="PF06305"/>
    </source>
</evidence>
<reference evidence="9 10" key="1">
    <citation type="submission" date="2022-08" db="EMBL/GenBank/DDBJ databases">
        <title>Aerococcaceae sp. nov isolated from spoiled eye mask.</title>
        <authorList>
            <person name="Zhou G."/>
            <person name="Xie X.-B."/>
            <person name="Shi Q.-S."/>
            <person name="Wang Y.-S."/>
            <person name="Wen X."/>
            <person name="Peng H."/>
            <person name="Yang X.-J."/>
            <person name="Tao H.-B."/>
            <person name="Huang X.-M."/>
        </authorList>
    </citation>
    <scope>NUCLEOTIDE SEQUENCE [LARGE SCALE GENOMIC DNA]</scope>
    <source>
        <strain evidence="10">DM20194951</strain>
    </source>
</reference>
<keyword evidence="4 7" id="KW-0472">Membrane</keyword>
<feature type="coiled-coil region" evidence="5">
    <location>
        <begin position="64"/>
        <end position="109"/>
    </location>
</feature>
<evidence type="ECO:0000256" key="6">
    <source>
        <dbReference type="SAM" id="MobiDB-lite"/>
    </source>
</evidence>
<dbReference type="Proteomes" id="UP001315967">
    <property type="component" value="Chromosome"/>
</dbReference>
<evidence type="ECO:0000256" key="1">
    <source>
        <dbReference type="ARBA" id="ARBA00022475"/>
    </source>
</evidence>
<gene>
    <name evidence="9" type="ORF">NRE15_02845</name>
</gene>
<evidence type="ECO:0000256" key="5">
    <source>
        <dbReference type="SAM" id="Coils"/>
    </source>
</evidence>
<feature type="compositionally biased region" description="Acidic residues" evidence="6">
    <location>
        <begin position="136"/>
        <end position="167"/>
    </location>
</feature>
<dbReference type="RefSeq" id="WP_313794105.1">
    <property type="nucleotide sequence ID" value="NZ_CP102453.1"/>
</dbReference>
<feature type="region of interest" description="Disordered" evidence="6">
    <location>
        <begin position="129"/>
        <end position="167"/>
    </location>
</feature>
<dbReference type="EMBL" id="CP102453">
    <property type="protein sequence ID" value="UUX34605.1"/>
    <property type="molecule type" value="Genomic_DNA"/>
</dbReference>
<evidence type="ECO:0000256" key="2">
    <source>
        <dbReference type="ARBA" id="ARBA00022692"/>
    </source>
</evidence>
<proteinExistence type="predicted"/>
<evidence type="ECO:0000313" key="10">
    <source>
        <dbReference type="Proteomes" id="UP001315967"/>
    </source>
</evidence>
<sequence length="167" mass="18928">MRQQWRLILTIVLMIIIVIFALQNTGSVEIDFFIGAIQAPMVIVILVSVLIGVIVGLIGSVSTIKNNHKSNKDLQKEIKQLKDVHNSELIEKDRQLSSLRTKIRELEQSKKNIVMYTEPIMEIAEDTQERATIDELPTDDPYVEVEETDSEAFTDPGDEEAEDYANV</sequence>
<dbReference type="PANTHER" id="PTHR41335">
    <property type="entry name" value="MEMBRANE PROTEIN-RELATED"/>
    <property type="match status" value="1"/>
</dbReference>
<keyword evidence="1" id="KW-1003">Cell membrane</keyword>
<dbReference type="PANTHER" id="PTHR41335:SF1">
    <property type="entry name" value="MEMBRANE PROTEIN"/>
    <property type="match status" value="1"/>
</dbReference>
<protein>
    <submittedName>
        <fullName evidence="9">LapA family protein</fullName>
    </submittedName>
</protein>
<keyword evidence="10" id="KW-1185">Reference proteome</keyword>
<accession>A0ABY5P894</accession>
<organism evidence="9 10">
    <name type="scientific">Fundicoccus culcitae</name>
    <dbReference type="NCBI Taxonomy" id="2969821"/>
    <lineage>
        <taxon>Bacteria</taxon>
        <taxon>Bacillati</taxon>
        <taxon>Bacillota</taxon>
        <taxon>Bacilli</taxon>
        <taxon>Lactobacillales</taxon>
        <taxon>Aerococcaceae</taxon>
        <taxon>Fundicoccus</taxon>
    </lineage>
</organism>
<keyword evidence="3 7" id="KW-1133">Transmembrane helix</keyword>
<evidence type="ECO:0000256" key="7">
    <source>
        <dbReference type="SAM" id="Phobius"/>
    </source>
</evidence>
<name>A0ABY5P894_9LACT</name>
<evidence type="ECO:0000256" key="4">
    <source>
        <dbReference type="ARBA" id="ARBA00023136"/>
    </source>
</evidence>
<evidence type="ECO:0000313" key="9">
    <source>
        <dbReference type="EMBL" id="UUX34605.1"/>
    </source>
</evidence>
<evidence type="ECO:0000256" key="3">
    <source>
        <dbReference type="ARBA" id="ARBA00022989"/>
    </source>
</evidence>
<feature type="domain" description="Lipopolysaccharide assembly protein A" evidence="8">
    <location>
        <begin position="23"/>
        <end position="82"/>
    </location>
</feature>
<feature type="transmembrane region" description="Helical" evidence="7">
    <location>
        <begin position="32"/>
        <end position="59"/>
    </location>
</feature>